<dbReference type="EC" id="2.7.7.49" evidence="1"/>
<dbReference type="EMBL" id="CP001087">
    <property type="protein sequence ID" value="ACN15018.1"/>
    <property type="molecule type" value="Genomic_DNA"/>
</dbReference>
<dbReference type="PRINTS" id="PR00866">
    <property type="entry name" value="RNADNAPOLMS"/>
</dbReference>
<reference evidence="11 12" key="1">
    <citation type="journal article" date="2009" name="Environ. Microbiol.">
        <title>Genome sequence of Desulfobacterium autotrophicum HRM2, a marine sulfate reducer oxidizing organic carbon completely to carbon dioxide.</title>
        <authorList>
            <person name="Strittmatter A.W."/>
            <person name="Liesegang H."/>
            <person name="Rabus R."/>
            <person name="Decker I."/>
            <person name="Amann J."/>
            <person name="Andres S."/>
            <person name="Henne A."/>
            <person name="Fricke W.F."/>
            <person name="Martinez-Arias R."/>
            <person name="Bartels D."/>
            <person name="Goesmann A."/>
            <person name="Krause L."/>
            <person name="Puehler A."/>
            <person name="Klenk H.P."/>
            <person name="Richter M."/>
            <person name="Schuler M."/>
            <person name="Gloeckner F.O."/>
            <person name="Meyerdierks A."/>
            <person name="Gottschalk G."/>
            <person name="Amann R."/>
        </authorList>
    </citation>
    <scope>NUCLEOTIDE SEQUENCE [LARGE SCALE GENOMIC DNA]</scope>
    <source>
        <strain evidence="12">ATCC 43914 / DSM 3382 / HRM2</strain>
    </source>
</reference>
<comment type="catalytic activity">
    <reaction evidence="9">
        <text>DNA(n) + a 2'-deoxyribonucleoside 5'-triphosphate = DNA(n+1) + diphosphate</text>
        <dbReference type="Rhea" id="RHEA:22508"/>
        <dbReference type="Rhea" id="RHEA-COMP:17339"/>
        <dbReference type="Rhea" id="RHEA-COMP:17340"/>
        <dbReference type="ChEBI" id="CHEBI:33019"/>
        <dbReference type="ChEBI" id="CHEBI:61560"/>
        <dbReference type="ChEBI" id="CHEBI:173112"/>
        <dbReference type="EC" id="2.7.7.49"/>
    </reaction>
</comment>
<evidence type="ECO:0000313" key="12">
    <source>
        <dbReference type="Proteomes" id="UP000000442"/>
    </source>
</evidence>
<keyword evidence="7" id="KW-0051">Antiviral defense</keyword>
<evidence type="ECO:0000256" key="1">
    <source>
        <dbReference type="ARBA" id="ARBA00012493"/>
    </source>
</evidence>
<name>C0QC06_DESAH</name>
<keyword evidence="5" id="KW-0460">Magnesium</keyword>
<dbReference type="HOGENOM" id="CLU_028398_2_0_7"/>
<dbReference type="KEGG" id="dat:HRM2_19170"/>
<dbReference type="SUPFAM" id="SSF56672">
    <property type="entry name" value="DNA/RNA polymerases"/>
    <property type="match status" value="1"/>
</dbReference>
<evidence type="ECO:0000256" key="5">
    <source>
        <dbReference type="ARBA" id="ARBA00022842"/>
    </source>
</evidence>
<dbReference type="CDD" id="cd03487">
    <property type="entry name" value="RT_Bac_retron_II"/>
    <property type="match status" value="1"/>
</dbReference>
<evidence type="ECO:0000259" key="10">
    <source>
        <dbReference type="PROSITE" id="PS50878"/>
    </source>
</evidence>
<keyword evidence="4" id="KW-0479">Metal-binding</keyword>
<keyword evidence="6 11" id="KW-0695">RNA-directed DNA polymerase</keyword>
<dbReference type="PANTHER" id="PTHR34047:SF7">
    <property type="entry name" value="RNA-DIRECTED DNA POLYMERASE"/>
    <property type="match status" value="1"/>
</dbReference>
<dbReference type="RefSeq" id="WP_015903804.1">
    <property type="nucleotide sequence ID" value="NC_012108.1"/>
</dbReference>
<dbReference type="InterPro" id="IPR000477">
    <property type="entry name" value="RT_dom"/>
</dbReference>
<dbReference type="STRING" id="177437.HRM2_19170"/>
<comment type="similarity">
    <text evidence="8">Belongs to the bacterial reverse transcriptase family.</text>
</comment>
<dbReference type="eggNOG" id="COG3344">
    <property type="taxonomic scope" value="Bacteria"/>
</dbReference>
<organism evidence="11 12">
    <name type="scientific">Desulforapulum autotrophicum (strain ATCC 43914 / DSM 3382 / VKM B-1955 / HRM2)</name>
    <name type="common">Desulfobacterium autotrophicum</name>
    <dbReference type="NCBI Taxonomy" id="177437"/>
    <lineage>
        <taxon>Bacteria</taxon>
        <taxon>Pseudomonadati</taxon>
        <taxon>Thermodesulfobacteriota</taxon>
        <taxon>Desulfobacteria</taxon>
        <taxon>Desulfobacterales</taxon>
        <taxon>Desulfobacteraceae</taxon>
        <taxon>Desulforapulum</taxon>
    </lineage>
</organism>
<dbReference type="OrthoDB" id="7055795at2"/>
<dbReference type="GO" id="GO:0003723">
    <property type="term" value="F:RNA binding"/>
    <property type="evidence" value="ECO:0007669"/>
    <property type="project" value="InterPro"/>
</dbReference>
<feature type="domain" description="Reverse transcriptase" evidence="10">
    <location>
        <begin position="26"/>
        <end position="237"/>
    </location>
</feature>
<dbReference type="PROSITE" id="PS50878">
    <property type="entry name" value="RT_POL"/>
    <property type="match status" value="1"/>
</dbReference>
<dbReference type="InterPro" id="IPR043502">
    <property type="entry name" value="DNA/RNA_pol_sf"/>
</dbReference>
<dbReference type="GO" id="GO:0003964">
    <property type="term" value="F:RNA-directed DNA polymerase activity"/>
    <property type="evidence" value="ECO:0007669"/>
    <property type="project" value="UniProtKB-KW"/>
</dbReference>
<dbReference type="Pfam" id="PF00078">
    <property type="entry name" value="RVT_1"/>
    <property type="match status" value="1"/>
</dbReference>
<dbReference type="AlphaFoldDB" id="C0QC06"/>
<evidence type="ECO:0000256" key="4">
    <source>
        <dbReference type="ARBA" id="ARBA00022723"/>
    </source>
</evidence>
<protein>
    <recommendedName>
        <fullName evidence="1">RNA-directed DNA polymerase</fullName>
        <ecNumber evidence="1">2.7.7.49</ecNumber>
    </recommendedName>
</protein>
<evidence type="ECO:0000256" key="9">
    <source>
        <dbReference type="ARBA" id="ARBA00048173"/>
    </source>
</evidence>
<dbReference type="GO" id="GO:0046872">
    <property type="term" value="F:metal ion binding"/>
    <property type="evidence" value="ECO:0007669"/>
    <property type="project" value="UniProtKB-KW"/>
</dbReference>
<gene>
    <name evidence="11" type="ordered locus">HRM2_19170</name>
</gene>
<keyword evidence="2 11" id="KW-0808">Transferase</keyword>
<evidence type="ECO:0000256" key="8">
    <source>
        <dbReference type="ARBA" id="ARBA00034120"/>
    </source>
</evidence>
<evidence type="ECO:0000256" key="2">
    <source>
        <dbReference type="ARBA" id="ARBA00022679"/>
    </source>
</evidence>
<proteinExistence type="inferred from homology"/>
<keyword evidence="3 11" id="KW-0548">Nucleotidyltransferase</keyword>
<dbReference type="GO" id="GO:0051607">
    <property type="term" value="P:defense response to virus"/>
    <property type="evidence" value="ECO:0007669"/>
    <property type="project" value="UniProtKB-KW"/>
</dbReference>
<evidence type="ECO:0000313" key="11">
    <source>
        <dbReference type="EMBL" id="ACN15018.1"/>
    </source>
</evidence>
<dbReference type="InterPro" id="IPR051083">
    <property type="entry name" value="GrpII_Intron_Splice-Mob/Def"/>
</dbReference>
<dbReference type="InterPro" id="IPR000123">
    <property type="entry name" value="Reverse_transcriptase_msDNA"/>
</dbReference>
<evidence type="ECO:0000256" key="3">
    <source>
        <dbReference type="ARBA" id="ARBA00022695"/>
    </source>
</evidence>
<dbReference type="Proteomes" id="UP000000442">
    <property type="component" value="Chromosome"/>
</dbReference>
<dbReference type="PANTHER" id="PTHR34047">
    <property type="entry name" value="NUCLEAR INTRON MATURASE 1, MITOCHONDRIAL-RELATED"/>
    <property type="match status" value="1"/>
</dbReference>
<keyword evidence="12" id="KW-1185">Reference proteome</keyword>
<sequence>MPEPYSKRDLRINSLKHLAHRLGFAPEVLQKAASRAEKSYKFDKIPKKSGKGFREISKPNALLKNIQKAIHKLLTEIEISDNAHCGIKKRSNVTNAMNHCNKEWVYSMDFKNFFPNISHHQVYGLFRYELKCSPDVTSILTRLCTVKGGVPQGGSMSMDIANLVSRKLDTRLEGLCKIHNLSYTRHCDDLNFSGKRILDTFRAKVEIIIKESGFPLNPDKETLIPHHHPQSVVGLRVNRKKPCVPRKTRREWRKEKHVLNKFEVHGLSPHEIEKRKQRINGQNAYLSHINNIQP</sequence>
<evidence type="ECO:0000256" key="6">
    <source>
        <dbReference type="ARBA" id="ARBA00022918"/>
    </source>
</evidence>
<accession>C0QC06</accession>
<evidence type="ECO:0000256" key="7">
    <source>
        <dbReference type="ARBA" id="ARBA00023118"/>
    </source>
</evidence>